<dbReference type="Pfam" id="PF02770">
    <property type="entry name" value="Acyl-CoA_dh_M"/>
    <property type="match status" value="1"/>
</dbReference>
<evidence type="ECO:0000259" key="6">
    <source>
        <dbReference type="Pfam" id="PF00441"/>
    </source>
</evidence>
<name>S4YV56_SERPL</name>
<dbReference type="InterPro" id="IPR036250">
    <property type="entry name" value="AcylCo_DH-like_C"/>
</dbReference>
<evidence type="ECO:0000313" key="9">
    <source>
        <dbReference type="Proteomes" id="UP000014900"/>
    </source>
</evidence>
<dbReference type="GO" id="GO:0005886">
    <property type="term" value="C:plasma membrane"/>
    <property type="evidence" value="ECO:0007669"/>
    <property type="project" value="TreeGrafter"/>
</dbReference>
<dbReference type="eggNOG" id="COG1960">
    <property type="taxonomic scope" value="Bacteria"/>
</dbReference>
<evidence type="ECO:0000256" key="2">
    <source>
        <dbReference type="ARBA" id="ARBA00009347"/>
    </source>
</evidence>
<dbReference type="InterPro" id="IPR037069">
    <property type="entry name" value="AcylCoA_DH/ox_N_sf"/>
</dbReference>
<evidence type="ECO:0000256" key="5">
    <source>
        <dbReference type="RuleBase" id="RU362125"/>
    </source>
</evidence>
<dbReference type="GO" id="GO:0003995">
    <property type="term" value="F:acyl-CoA dehydrogenase activity"/>
    <property type="evidence" value="ECO:0007669"/>
    <property type="project" value="TreeGrafter"/>
</dbReference>
<gene>
    <name evidence="8" type="ORF">M621_02420</name>
</gene>
<dbReference type="InterPro" id="IPR009075">
    <property type="entry name" value="AcylCo_DH/oxidase_C"/>
</dbReference>
<evidence type="ECO:0000256" key="1">
    <source>
        <dbReference type="ARBA" id="ARBA00001974"/>
    </source>
</evidence>
<feature type="domain" description="Acyl-CoA oxidase/dehydrogenase middle" evidence="7">
    <location>
        <begin position="129"/>
        <end position="221"/>
    </location>
</feature>
<dbReference type="Pfam" id="PF00441">
    <property type="entry name" value="Acyl-CoA_dh_1"/>
    <property type="match status" value="1"/>
</dbReference>
<dbReference type="PATRIC" id="fig|1348660.3.peg.457"/>
<dbReference type="InterPro" id="IPR009100">
    <property type="entry name" value="AcylCoA_DH/oxidase_NM_dom_sf"/>
</dbReference>
<dbReference type="InterPro" id="IPR006091">
    <property type="entry name" value="Acyl-CoA_Oxase/DH_mid-dom"/>
</dbReference>
<proteinExistence type="inferred from homology"/>
<evidence type="ECO:0000256" key="4">
    <source>
        <dbReference type="ARBA" id="ARBA00022827"/>
    </source>
</evidence>
<dbReference type="SUPFAM" id="SSF47203">
    <property type="entry name" value="Acyl-CoA dehydrogenase C-terminal domain-like"/>
    <property type="match status" value="1"/>
</dbReference>
<evidence type="ECO:0000313" key="8">
    <source>
        <dbReference type="EMBL" id="AGP46748.1"/>
    </source>
</evidence>
<dbReference type="Gene3D" id="2.40.110.10">
    <property type="entry name" value="Butyryl-CoA Dehydrogenase, subunit A, domain 2"/>
    <property type="match status" value="1"/>
</dbReference>
<keyword evidence="4 5" id="KW-0274">FAD</keyword>
<dbReference type="Gene3D" id="1.10.540.10">
    <property type="entry name" value="Acyl-CoA dehydrogenase/oxidase, N-terminal domain"/>
    <property type="match status" value="1"/>
</dbReference>
<dbReference type="RefSeq" id="WP_006323401.1">
    <property type="nucleotide sequence ID" value="NC_021659.1"/>
</dbReference>
<comment type="similarity">
    <text evidence="2 5">Belongs to the acyl-CoA dehydrogenase family.</text>
</comment>
<dbReference type="Proteomes" id="UP000014900">
    <property type="component" value="Chromosome"/>
</dbReference>
<evidence type="ECO:0000256" key="3">
    <source>
        <dbReference type="ARBA" id="ARBA00022630"/>
    </source>
</evidence>
<dbReference type="SUPFAM" id="SSF56645">
    <property type="entry name" value="Acyl-CoA dehydrogenase NM domain-like"/>
    <property type="match status" value="1"/>
</dbReference>
<reference evidence="8 9" key="1">
    <citation type="journal article" date="2013" name="Genome Announc.">
        <title>Genome Sequence of Serratia plymuthica Strain S13, an Endophyte with Germination- and Plant-Growth-Promoting Activity from the Flower of Styrian Oil Pumpkin.</title>
        <authorList>
            <person name="Muller H."/>
            <person name="Furnkranz M."/>
            <person name="Grube M."/>
            <person name="Berg G."/>
        </authorList>
    </citation>
    <scope>NUCLEOTIDE SEQUENCE [LARGE SCALE GENOMIC DNA]</scope>
    <source>
        <strain evidence="8">S13</strain>
    </source>
</reference>
<dbReference type="CDD" id="cd00567">
    <property type="entry name" value="ACAD"/>
    <property type="match status" value="1"/>
</dbReference>
<dbReference type="HOGENOM" id="CLU_022921_0_0_6"/>
<sequence length="566" mass="62154">MNAEHLLTVDMLERQLTPAGCDGYAAWTNAVLTADAACALWAEGEARLDEAGFNRCLIPQAMGGQWRGLDALMDLFRVLYRKDPCLGLGYAGSSFIACCNIWAVGSPTQQRTVAQALHRNEKVACSYYEPEHGNDLSAVEFSADRQDGRWVLEGEKQVTSNIARSSVFVAFARTSPQPGSRSHTQILIVKSQLPDGALQELPRHSSVGMRGVQLGGVRFDRTRLPAAADDELLLGAEGKALETTLRSFQVTRTLLPGMFVGVLDSGLRLATRFSLQRQLYGHRLADFPSARQVLSLALLDLLLADAFSRLGARALHVHPEFCCLYAPSIKIVVPKLLIGAMNRLADHLGASFYLTESEFGLFQKLLRDIKPAGFAHVGRPACQLTLLPLLFMLARKNAATPEAARLSPTLASDAPIDEPIDFNRLQVAPTGRDPLLDSLLHTAPLLGAVLATQVLAARERLLDKLQTLDPRDISATAPAGHYQLSTLYAGLLAIAACLQWHQTAAEKLPLALTQLMVKRQLVHLQIAPDEGLDESEADYVCQRLFDDYRRRVSFDLMQYPLQGWEE</sequence>
<dbReference type="InterPro" id="IPR046373">
    <property type="entry name" value="Acyl-CoA_Oxase/DH_mid-dom_sf"/>
</dbReference>
<feature type="domain" description="Acyl-CoA dehydrogenase/oxidase C-terminal" evidence="6">
    <location>
        <begin position="244"/>
        <end position="371"/>
    </location>
</feature>
<keyword evidence="3 5" id="KW-0285">Flavoprotein</keyword>
<dbReference type="Gene3D" id="1.20.140.10">
    <property type="entry name" value="Butyryl-CoA Dehydrogenase, subunit A, domain 3"/>
    <property type="match status" value="1"/>
</dbReference>
<keyword evidence="5" id="KW-0560">Oxidoreductase</keyword>
<accession>S4YV56</accession>
<dbReference type="KEGG" id="sry:M621_02420"/>
<dbReference type="GO" id="GO:0050660">
    <property type="term" value="F:flavin adenine dinucleotide binding"/>
    <property type="evidence" value="ECO:0007669"/>
    <property type="project" value="InterPro"/>
</dbReference>
<comment type="cofactor">
    <cofactor evidence="1 5">
        <name>FAD</name>
        <dbReference type="ChEBI" id="CHEBI:57692"/>
    </cofactor>
</comment>
<evidence type="ECO:0000259" key="7">
    <source>
        <dbReference type="Pfam" id="PF02770"/>
    </source>
</evidence>
<dbReference type="PANTHER" id="PTHR43884">
    <property type="entry name" value="ACYL-COA DEHYDROGENASE"/>
    <property type="match status" value="1"/>
</dbReference>
<dbReference type="EMBL" id="CP006566">
    <property type="protein sequence ID" value="AGP46748.1"/>
    <property type="molecule type" value="Genomic_DNA"/>
</dbReference>
<organism evidence="8 9">
    <name type="scientific">Serratia plymuthica S13</name>
    <dbReference type="NCBI Taxonomy" id="1348660"/>
    <lineage>
        <taxon>Bacteria</taxon>
        <taxon>Pseudomonadati</taxon>
        <taxon>Pseudomonadota</taxon>
        <taxon>Gammaproteobacteria</taxon>
        <taxon>Enterobacterales</taxon>
        <taxon>Yersiniaceae</taxon>
        <taxon>Serratia</taxon>
    </lineage>
</organism>
<dbReference type="AlphaFoldDB" id="S4YV56"/>
<dbReference type="PANTHER" id="PTHR43884:SF19">
    <property type="entry name" value="ACYL-COA DEHYDROGENASE FADE4-RELATED"/>
    <property type="match status" value="1"/>
</dbReference>
<protein>
    <submittedName>
        <fullName evidence="8">Acyl-CoA dehydrogenase</fullName>
    </submittedName>
</protein>